<keyword evidence="4 7" id="KW-1133">Transmembrane helix</keyword>
<comment type="subcellular location">
    <subcellularLocation>
        <location evidence="7">Cell membrane</location>
        <topology evidence="7">Multi-pass membrane protein</topology>
    </subcellularLocation>
    <subcellularLocation>
        <location evidence="1">Membrane</location>
        <topology evidence="1">Multi-pass membrane protein</topology>
    </subcellularLocation>
</comment>
<feature type="transmembrane region" description="Helical" evidence="7">
    <location>
        <begin position="118"/>
        <end position="144"/>
    </location>
</feature>
<dbReference type="Proteomes" id="UP001500187">
    <property type="component" value="Unassembled WGS sequence"/>
</dbReference>
<keyword evidence="9" id="KW-1185">Reference proteome</keyword>
<feature type="transmembrane region" description="Helical" evidence="7">
    <location>
        <begin position="85"/>
        <end position="106"/>
    </location>
</feature>
<dbReference type="PRINTS" id="PR01840">
    <property type="entry name" value="TATCFAMILY"/>
</dbReference>
<reference evidence="9" key="1">
    <citation type="journal article" date="2019" name="Int. J. Syst. Evol. Microbiol.">
        <title>The Global Catalogue of Microorganisms (GCM) 10K type strain sequencing project: providing services to taxonomists for standard genome sequencing and annotation.</title>
        <authorList>
            <consortium name="The Broad Institute Genomics Platform"/>
            <consortium name="The Broad Institute Genome Sequencing Center for Infectious Disease"/>
            <person name="Wu L."/>
            <person name="Ma J."/>
        </authorList>
    </citation>
    <scope>NUCLEOTIDE SEQUENCE [LARGE SCALE GENOMIC DNA]</scope>
    <source>
        <strain evidence="9">JCM 18541</strain>
    </source>
</reference>
<dbReference type="RefSeq" id="WP_345445334.1">
    <property type="nucleotide sequence ID" value="NZ_BAABKP010000001.1"/>
</dbReference>
<protein>
    <recommendedName>
        <fullName evidence="7">Sec-independent protein translocase protein TatC</fullName>
    </recommendedName>
</protein>
<keyword evidence="7" id="KW-0813">Transport</keyword>
<name>A0ABP9BCU8_9MICC</name>
<keyword evidence="5 7" id="KW-0811">Translocation</keyword>
<organism evidence="8 9">
    <name type="scientific">Rothia endophytica</name>
    <dbReference type="NCBI Taxonomy" id="1324766"/>
    <lineage>
        <taxon>Bacteria</taxon>
        <taxon>Bacillati</taxon>
        <taxon>Actinomycetota</taxon>
        <taxon>Actinomycetes</taxon>
        <taxon>Micrococcales</taxon>
        <taxon>Micrococcaceae</taxon>
        <taxon>Rothia</taxon>
    </lineage>
</organism>
<keyword evidence="3 7" id="KW-0653">Protein transport</keyword>
<dbReference type="Pfam" id="PF00902">
    <property type="entry name" value="TatC"/>
    <property type="match status" value="1"/>
</dbReference>
<keyword evidence="2 7" id="KW-0812">Transmembrane</keyword>
<proteinExistence type="inferred from homology"/>
<dbReference type="HAMAP" id="MF_00902">
    <property type="entry name" value="TatC"/>
    <property type="match status" value="1"/>
</dbReference>
<dbReference type="InterPro" id="IPR002033">
    <property type="entry name" value="TatC"/>
</dbReference>
<evidence type="ECO:0000256" key="7">
    <source>
        <dbReference type="HAMAP-Rule" id="MF_00902"/>
    </source>
</evidence>
<keyword evidence="7" id="KW-1003">Cell membrane</keyword>
<dbReference type="PANTHER" id="PTHR30371">
    <property type="entry name" value="SEC-INDEPENDENT PROTEIN TRANSLOCASE PROTEIN TATC"/>
    <property type="match status" value="1"/>
</dbReference>
<feature type="transmembrane region" description="Helical" evidence="7">
    <location>
        <begin position="28"/>
        <end position="46"/>
    </location>
</feature>
<dbReference type="EMBL" id="BAABKP010000001">
    <property type="protein sequence ID" value="GAA4793650.1"/>
    <property type="molecule type" value="Genomic_DNA"/>
</dbReference>
<accession>A0ABP9BCU8</accession>
<evidence type="ECO:0000313" key="9">
    <source>
        <dbReference type="Proteomes" id="UP001500187"/>
    </source>
</evidence>
<feature type="transmembrane region" description="Helical" evidence="7">
    <location>
        <begin position="164"/>
        <end position="190"/>
    </location>
</feature>
<comment type="subunit">
    <text evidence="7">The Tat system comprises two distinct complexes: a TatABC complex, containing multiple copies of TatA, TatB and TatC subunits, and a separate TatA complex, containing only TatA subunits. Substrates initially bind to the TatABC complex, which probably triggers association of the separate TatA complex to form the active translocon.</text>
</comment>
<gene>
    <name evidence="7 8" type="primary">tatC</name>
    <name evidence="8" type="ORF">GCM10023352_10490</name>
</gene>
<feature type="transmembrane region" description="Helical" evidence="7">
    <location>
        <begin position="226"/>
        <end position="247"/>
    </location>
</feature>
<evidence type="ECO:0000313" key="8">
    <source>
        <dbReference type="EMBL" id="GAA4793650.1"/>
    </source>
</evidence>
<evidence type="ECO:0000256" key="3">
    <source>
        <dbReference type="ARBA" id="ARBA00022927"/>
    </source>
</evidence>
<comment type="caution">
    <text evidence="8">The sequence shown here is derived from an EMBL/GenBank/DDBJ whole genome shotgun (WGS) entry which is preliminary data.</text>
</comment>
<evidence type="ECO:0000256" key="5">
    <source>
        <dbReference type="ARBA" id="ARBA00023010"/>
    </source>
</evidence>
<evidence type="ECO:0000256" key="1">
    <source>
        <dbReference type="ARBA" id="ARBA00004141"/>
    </source>
</evidence>
<comment type="similarity">
    <text evidence="7">Belongs to the TatC family.</text>
</comment>
<evidence type="ECO:0000256" key="2">
    <source>
        <dbReference type="ARBA" id="ARBA00022692"/>
    </source>
</evidence>
<feature type="transmembrane region" description="Helical" evidence="7">
    <location>
        <begin position="202"/>
        <end position="220"/>
    </location>
</feature>
<dbReference type="NCBIfam" id="TIGR00945">
    <property type="entry name" value="tatC"/>
    <property type="match status" value="1"/>
</dbReference>
<comment type="function">
    <text evidence="7">Part of the twin-arginine translocation (Tat) system that transports large folded proteins containing a characteristic twin-arginine motif in their signal peptide across membranes. Together with TatB, TatC is part of a receptor directly interacting with Tat signal peptides.</text>
</comment>
<sequence length="285" mass="31878">MAKPNSRKNNPQATMALGEHFREFRNRLIKAALATLLCAIAGFFLYDPFIQAISEPFTAINEQAGRNATLNYASVASPFDLLVRISLYIGLVLACPVWLYQLWAFITPALYKREKIYALSFVFSAVPMFFFGIWLAWVCLPTAISTLLMFNPEGTDNIVAADVYIGFVVKFMLVFGIAFVLPVLLVGLNFMGLLSGKTIKKSWRWVIVLVAFLAAMAAPGTDIMTMFYLMAPLLIFFFVAVLICLWNDKRRAKKQAKLAGGLSPDELDQATSFEDLQHMGNTNRL</sequence>
<keyword evidence="6 7" id="KW-0472">Membrane</keyword>
<evidence type="ECO:0000256" key="6">
    <source>
        <dbReference type="ARBA" id="ARBA00023136"/>
    </source>
</evidence>
<evidence type="ECO:0000256" key="4">
    <source>
        <dbReference type="ARBA" id="ARBA00022989"/>
    </source>
</evidence>
<dbReference type="PANTHER" id="PTHR30371:SF0">
    <property type="entry name" value="SEC-INDEPENDENT PROTEIN TRANSLOCASE PROTEIN TATC, CHLOROPLASTIC-RELATED"/>
    <property type="match status" value="1"/>
</dbReference>